<dbReference type="Proteomes" id="UP000254282">
    <property type="component" value="Unassembled WGS sequence"/>
</dbReference>
<protein>
    <submittedName>
        <fullName evidence="1">Uncharacterized protein</fullName>
    </submittedName>
</protein>
<proteinExistence type="predicted"/>
<sequence>MIRLIIFYYNHIAKTVLLNLKKVDIIRNFL</sequence>
<reference evidence="1 2" key="1">
    <citation type="submission" date="2018-06" db="EMBL/GenBank/DDBJ databases">
        <authorList>
            <consortium name="Pathogen Informatics"/>
            <person name="Doyle S."/>
        </authorList>
    </citation>
    <scope>NUCLEOTIDE SEQUENCE [LARGE SCALE GENOMIC DNA]</scope>
    <source>
        <strain evidence="1 2">NCTC13532</strain>
    </source>
</reference>
<dbReference type="AlphaFoldDB" id="A0A381FRE8"/>
<name>A0A381FRE8_9FLAO</name>
<gene>
    <name evidence="1" type="ORF">NCTC13532_04342</name>
</gene>
<accession>A0A381FRE8</accession>
<dbReference type="EMBL" id="UFVR01000004">
    <property type="protein sequence ID" value="SUX48722.1"/>
    <property type="molecule type" value="Genomic_DNA"/>
</dbReference>
<evidence type="ECO:0000313" key="1">
    <source>
        <dbReference type="EMBL" id="SUX48722.1"/>
    </source>
</evidence>
<organism evidence="1 2">
    <name type="scientific">Chryseobacterium indoltheticum</name>
    <dbReference type="NCBI Taxonomy" id="254"/>
    <lineage>
        <taxon>Bacteria</taxon>
        <taxon>Pseudomonadati</taxon>
        <taxon>Bacteroidota</taxon>
        <taxon>Flavobacteriia</taxon>
        <taxon>Flavobacteriales</taxon>
        <taxon>Weeksellaceae</taxon>
        <taxon>Chryseobacterium group</taxon>
        <taxon>Chryseobacterium</taxon>
    </lineage>
</organism>
<evidence type="ECO:0000313" key="2">
    <source>
        <dbReference type="Proteomes" id="UP000254282"/>
    </source>
</evidence>